<dbReference type="AlphaFoldDB" id="A0A840YJF6"/>
<dbReference type="EMBL" id="JACIJF010000001">
    <property type="protein sequence ID" value="MBB5708900.1"/>
    <property type="molecule type" value="Genomic_DNA"/>
</dbReference>
<proteinExistence type="predicted"/>
<evidence type="ECO:0000313" key="3">
    <source>
        <dbReference type="Proteomes" id="UP000527143"/>
    </source>
</evidence>
<gene>
    <name evidence="2" type="ORF">FHT02_000106</name>
</gene>
<dbReference type="Proteomes" id="UP000527143">
    <property type="component" value="Unassembled WGS sequence"/>
</dbReference>
<protein>
    <submittedName>
        <fullName evidence="2">Uncharacterized protein</fullName>
    </submittedName>
</protein>
<organism evidence="2 3">
    <name type="scientific">Sphingomonas xinjiangensis</name>
    <dbReference type="NCBI Taxonomy" id="643568"/>
    <lineage>
        <taxon>Bacteria</taxon>
        <taxon>Pseudomonadati</taxon>
        <taxon>Pseudomonadota</taxon>
        <taxon>Alphaproteobacteria</taxon>
        <taxon>Sphingomonadales</taxon>
        <taxon>Sphingomonadaceae</taxon>
        <taxon>Sphingomonas</taxon>
    </lineage>
</organism>
<keyword evidence="1" id="KW-0472">Membrane</keyword>
<feature type="transmembrane region" description="Helical" evidence="1">
    <location>
        <begin position="6"/>
        <end position="27"/>
    </location>
</feature>
<name>A0A840YJF6_9SPHN</name>
<keyword evidence="1" id="KW-1133">Transmembrane helix</keyword>
<keyword evidence="1" id="KW-0812">Transmembrane</keyword>
<evidence type="ECO:0000313" key="2">
    <source>
        <dbReference type="EMBL" id="MBB5708900.1"/>
    </source>
</evidence>
<comment type="caution">
    <text evidence="2">The sequence shown here is derived from an EMBL/GenBank/DDBJ whole genome shotgun (WGS) entry which is preliminary data.</text>
</comment>
<reference evidence="2 3" key="1">
    <citation type="submission" date="2020-08" db="EMBL/GenBank/DDBJ databases">
        <title>Genomic Encyclopedia of Type Strains, Phase IV (KMG-IV): sequencing the most valuable type-strain genomes for metagenomic binning, comparative biology and taxonomic classification.</title>
        <authorList>
            <person name="Goeker M."/>
        </authorList>
    </citation>
    <scope>NUCLEOTIDE SEQUENCE [LARGE SCALE GENOMIC DNA]</scope>
    <source>
        <strain evidence="2 3">DSM 26736</strain>
    </source>
</reference>
<keyword evidence="3" id="KW-1185">Reference proteome</keyword>
<evidence type="ECO:0000256" key="1">
    <source>
        <dbReference type="SAM" id="Phobius"/>
    </source>
</evidence>
<sequence length="82" mass="8596">MPHDPELYITCAVSGLAGLAMVTAAGLSGWRGWLTLKQQELGRGAQPLDAAPAQPSAGARIEMADLKERIRKLEAIAAGVDL</sequence>
<accession>A0A840YJF6</accession>